<dbReference type="PANTHER" id="PTHR48006:SF92">
    <property type="entry name" value="LRR RECEPTOR-LIKE SERINE_THREONINE-PROTEIN KINASE GSO1"/>
    <property type="match status" value="1"/>
</dbReference>
<gene>
    <name evidence="2" type="ORF">ORAREDHAP_LOCUS43837</name>
</gene>
<dbReference type="SUPFAM" id="SSF56112">
    <property type="entry name" value="Protein kinase-like (PK-like)"/>
    <property type="match status" value="1"/>
</dbReference>
<comment type="subcellular location">
    <subcellularLocation>
        <location evidence="1">Membrane</location>
        <topology evidence="1">Single-pass type I membrane protein</topology>
    </subcellularLocation>
</comment>
<evidence type="ECO:0000313" key="3">
    <source>
        <dbReference type="Proteomes" id="UP000507245"/>
    </source>
</evidence>
<dbReference type="AlphaFoldDB" id="A0A6J5XZI4"/>
<accession>A0A6J5XZI4</accession>
<protein>
    <recommendedName>
        <fullName evidence="4">Protein kinase domain-containing protein</fullName>
    </recommendedName>
</protein>
<evidence type="ECO:0000256" key="1">
    <source>
        <dbReference type="ARBA" id="ARBA00004479"/>
    </source>
</evidence>
<dbReference type="InterPro" id="IPR051824">
    <property type="entry name" value="LRR_Rcpt-Like_S/T_Kinase"/>
</dbReference>
<proteinExistence type="predicted"/>
<dbReference type="OrthoDB" id="2015831at2759"/>
<name>A0A6J5XZI4_PRUAR</name>
<evidence type="ECO:0008006" key="4">
    <source>
        <dbReference type="Google" id="ProtNLM"/>
    </source>
</evidence>
<evidence type="ECO:0000313" key="2">
    <source>
        <dbReference type="EMBL" id="CAB4317145.1"/>
    </source>
</evidence>
<dbReference type="InterPro" id="IPR011009">
    <property type="entry name" value="Kinase-like_dom_sf"/>
</dbReference>
<keyword evidence="3" id="KW-1185">Reference proteome</keyword>
<organism evidence="2 3">
    <name type="scientific">Prunus armeniaca</name>
    <name type="common">Apricot</name>
    <name type="synonym">Armeniaca vulgaris</name>
    <dbReference type="NCBI Taxonomy" id="36596"/>
    <lineage>
        <taxon>Eukaryota</taxon>
        <taxon>Viridiplantae</taxon>
        <taxon>Streptophyta</taxon>
        <taxon>Embryophyta</taxon>
        <taxon>Tracheophyta</taxon>
        <taxon>Spermatophyta</taxon>
        <taxon>Magnoliopsida</taxon>
        <taxon>eudicotyledons</taxon>
        <taxon>Gunneridae</taxon>
        <taxon>Pentapetalae</taxon>
        <taxon>rosids</taxon>
        <taxon>fabids</taxon>
        <taxon>Rosales</taxon>
        <taxon>Rosaceae</taxon>
        <taxon>Amygdaloideae</taxon>
        <taxon>Amygdaleae</taxon>
        <taxon>Prunus</taxon>
    </lineage>
</organism>
<dbReference type="Proteomes" id="UP000507245">
    <property type="component" value="Unassembled WGS sequence"/>
</dbReference>
<sequence length="109" mass="12016">MDVYSFGVVLLELVTGRQAEPSESLDIVKWVRRKVNITNGAVQVIDPKITNSSQQEVLGALEIALHCTSVMPEKRPPMSEVVRSLQSLDSRTDSAVIDFSTFEEHSASV</sequence>
<dbReference type="EMBL" id="CAEKKB010000007">
    <property type="protein sequence ID" value="CAB4317145.1"/>
    <property type="molecule type" value="Genomic_DNA"/>
</dbReference>
<dbReference type="GO" id="GO:0016020">
    <property type="term" value="C:membrane"/>
    <property type="evidence" value="ECO:0007669"/>
    <property type="project" value="UniProtKB-SubCell"/>
</dbReference>
<reference evidence="3" key="1">
    <citation type="journal article" date="2020" name="Genome Biol.">
        <title>Gamete binning: chromosome-level and haplotype-resolved genome assembly enabled by high-throughput single-cell sequencing of gamete genomes.</title>
        <authorList>
            <person name="Campoy J.A."/>
            <person name="Sun H."/>
            <person name="Goel M."/>
            <person name="Jiao W.-B."/>
            <person name="Folz-Donahue K."/>
            <person name="Wang N."/>
            <person name="Rubio M."/>
            <person name="Liu C."/>
            <person name="Kukat C."/>
            <person name="Ruiz D."/>
            <person name="Huettel B."/>
            <person name="Schneeberger K."/>
        </authorList>
    </citation>
    <scope>NUCLEOTIDE SEQUENCE [LARGE SCALE GENOMIC DNA]</scope>
    <source>
        <strain evidence="3">cv. Rojo Pasion</strain>
    </source>
</reference>
<dbReference type="PANTHER" id="PTHR48006">
    <property type="entry name" value="LEUCINE-RICH REPEAT-CONTAINING PROTEIN DDB_G0281931-RELATED"/>
    <property type="match status" value="1"/>
</dbReference>
<dbReference type="Gene3D" id="1.10.510.10">
    <property type="entry name" value="Transferase(Phosphotransferase) domain 1"/>
    <property type="match status" value="1"/>
</dbReference>